<dbReference type="Proteomes" id="UP000016932">
    <property type="component" value="Unassembled WGS sequence"/>
</dbReference>
<keyword evidence="1" id="KW-0732">Signal</keyword>
<dbReference type="RefSeq" id="XP_007927671.1">
    <property type="nucleotide sequence ID" value="XM_007929480.1"/>
</dbReference>
<dbReference type="EMBL" id="KB446559">
    <property type="protein sequence ID" value="EME82272.1"/>
    <property type="molecule type" value="Genomic_DNA"/>
</dbReference>
<accession>M3AYL9</accession>
<feature type="chain" id="PRO_5004031917" description="Hydrophobin" evidence="1">
    <location>
        <begin position="24"/>
        <end position="127"/>
    </location>
</feature>
<dbReference type="GeneID" id="19337450"/>
<proteinExistence type="predicted"/>
<dbReference type="AlphaFoldDB" id="M3AYL9"/>
<dbReference type="KEGG" id="pfj:MYCFIDRAFT_211581"/>
<gene>
    <name evidence="2" type="ORF">MYCFIDRAFT_211581</name>
</gene>
<protein>
    <recommendedName>
        <fullName evidence="4">Hydrophobin</fullName>
    </recommendedName>
</protein>
<name>M3AYL9_PSEFD</name>
<evidence type="ECO:0000313" key="2">
    <source>
        <dbReference type="EMBL" id="EME82272.1"/>
    </source>
</evidence>
<organism evidence="2 3">
    <name type="scientific">Pseudocercospora fijiensis (strain CIRAD86)</name>
    <name type="common">Black leaf streak disease fungus</name>
    <name type="synonym">Mycosphaerella fijiensis</name>
    <dbReference type="NCBI Taxonomy" id="383855"/>
    <lineage>
        <taxon>Eukaryota</taxon>
        <taxon>Fungi</taxon>
        <taxon>Dikarya</taxon>
        <taxon>Ascomycota</taxon>
        <taxon>Pezizomycotina</taxon>
        <taxon>Dothideomycetes</taxon>
        <taxon>Dothideomycetidae</taxon>
        <taxon>Mycosphaerellales</taxon>
        <taxon>Mycosphaerellaceae</taxon>
        <taxon>Pseudocercospora</taxon>
    </lineage>
</organism>
<feature type="signal peptide" evidence="1">
    <location>
        <begin position="1"/>
        <end position="23"/>
    </location>
</feature>
<evidence type="ECO:0008006" key="4">
    <source>
        <dbReference type="Google" id="ProtNLM"/>
    </source>
</evidence>
<dbReference type="HOGENOM" id="CLU_1971492_0_0_1"/>
<keyword evidence="3" id="KW-1185">Reference proteome</keyword>
<sequence length="127" mass="13529">MATTKLILVISTLFSLATATALAAPPAQSNHPNHCLCLRPGDGIEDETATKAVCPQFGGSYVTLPEYRNGKKIDLTFGACVDLGWSYGDKFKEACLKHYGKTTSDGQDGAQCCQPVSSGEPCRNYPP</sequence>
<evidence type="ECO:0000256" key="1">
    <source>
        <dbReference type="SAM" id="SignalP"/>
    </source>
</evidence>
<reference evidence="2 3" key="1">
    <citation type="journal article" date="2012" name="PLoS Pathog.">
        <title>Diverse lifestyles and strategies of plant pathogenesis encoded in the genomes of eighteen Dothideomycetes fungi.</title>
        <authorList>
            <person name="Ohm R.A."/>
            <person name="Feau N."/>
            <person name="Henrissat B."/>
            <person name="Schoch C.L."/>
            <person name="Horwitz B.A."/>
            <person name="Barry K.W."/>
            <person name="Condon B.J."/>
            <person name="Copeland A.C."/>
            <person name="Dhillon B."/>
            <person name="Glaser F."/>
            <person name="Hesse C.N."/>
            <person name="Kosti I."/>
            <person name="LaButti K."/>
            <person name="Lindquist E.A."/>
            <person name="Lucas S."/>
            <person name="Salamov A.A."/>
            <person name="Bradshaw R.E."/>
            <person name="Ciuffetti L."/>
            <person name="Hamelin R.C."/>
            <person name="Kema G.H.J."/>
            <person name="Lawrence C."/>
            <person name="Scott J.A."/>
            <person name="Spatafora J.W."/>
            <person name="Turgeon B.G."/>
            <person name="de Wit P.J.G.M."/>
            <person name="Zhong S."/>
            <person name="Goodwin S.B."/>
            <person name="Grigoriev I.V."/>
        </authorList>
    </citation>
    <scope>NUCLEOTIDE SEQUENCE [LARGE SCALE GENOMIC DNA]</scope>
    <source>
        <strain evidence="2 3">CIRAD86</strain>
    </source>
</reference>
<dbReference type="VEuPathDB" id="FungiDB:MYCFIDRAFT_211581"/>
<evidence type="ECO:0000313" key="3">
    <source>
        <dbReference type="Proteomes" id="UP000016932"/>
    </source>
</evidence>